<comment type="caution">
    <text evidence="5">The sequence shown here is derived from an EMBL/GenBank/DDBJ whole genome shotgun (WGS) entry which is preliminary data.</text>
</comment>
<dbReference type="GO" id="GO:0008168">
    <property type="term" value="F:methyltransferase activity"/>
    <property type="evidence" value="ECO:0007669"/>
    <property type="project" value="UniProtKB-KW"/>
</dbReference>
<dbReference type="PANTHER" id="PTHR43464:SF19">
    <property type="entry name" value="UBIQUINONE BIOSYNTHESIS O-METHYLTRANSFERASE, MITOCHONDRIAL"/>
    <property type="match status" value="1"/>
</dbReference>
<evidence type="ECO:0000256" key="2">
    <source>
        <dbReference type="ARBA" id="ARBA00022679"/>
    </source>
</evidence>
<keyword evidence="1 5" id="KW-0489">Methyltransferase</keyword>
<accession>A0ABW5IM33</accession>
<evidence type="ECO:0000313" key="5">
    <source>
        <dbReference type="EMBL" id="MFD2513065.1"/>
    </source>
</evidence>
<protein>
    <submittedName>
        <fullName evidence="5">Methyltransferase domain-containing protein</fullName>
    </submittedName>
</protein>
<dbReference type="RefSeq" id="WP_377503523.1">
    <property type="nucleotide sequence ID" value="NZ_JBHULU010000004.1"/>
</dbReference>
<dbReference type="Gene3D" id="3.40.50.150">
    <property type="entry name" value="Vaccinia Virus protein VP39"/>
    <property type="match status" value="1"/>
</dbReference>
<dbReference type="EMBL" id="JBHULU010000004">
    <property type="protein sequence ID" value="MFD2513065.1"/>
    <property type="molecule type" value="Genomic_DNA"/>
</dbReference>
<name>A0ABW5IM33_9BACT</name>
<reference evidence="6" key="1">
    <citation type="journal article" date="2019" name="Int. J. Syst. Evol. Microbiol.">
        <title>The Global Catalogue of Microorganisms (GCM) 10K type strain sequencing project: providing services to taxonomists for standard genome sequencing and annotation.</title>
        <authorList>
            <consortium name="The Broad Institute Genomics Platform"/>
            <consortium name="The Broad Institute Genome Sequencing Center for Infectious Disease"/>
            <person name="Wu L."/>
            <person name="Ma J."/>
        </authorList>
    </citation>
    <scope>NUCLEOTIDE SEQUENCE [LARGE SCALE GENOMIC DNA]</scope>
    <source>
        <strain evidence="6">KCTC 42498</strain>
    </source>
</reference>
<keyword evidence="2" id="KW-0808">Transferase</keyword>
<keyword evidence="3" id="KW-0949">S-adenosyl-L-methionine</keyword>
<sequence>MLKLRSNEPELMDDLTLSGDELRKNMEELEVINNWLGGYKVVLDALDQLQVPENHTLRIADIGCGGGDTLKSIANWARRKKIAVELEGIDANDFMVQYAREHCASYPEISIVQHNVFSEAFAEEKYDIIVCSLFCHHFTDTQLVQMFRQLYQQARIAVVINDLHRHWLAYYSIKYITAAFSGSRLVKNDAPLSVWRAFKREELQRLIHTTGIHNYSLRWMWAFRWQLILNK</sequence>
<dbReference type="InterPro" id="IPR041698">
    <property type="entry name" value="Methyltransf_25"/>
</dbReference>
<evidence type="ECO:0000256" key="3">
    <source>
        <dbReference type="ARBA" id="ARBA00022691"/>
    </source>
</evidence>
<keyword evidence="6" id="KW-1185">Reference proteome</keyword>
<dbReference type="SUPFAM" id="SSF53335">
    <property type="entry name" value="S-adenosyl-L-methionine-dependent methyltransferases"/>
    <property type="match status" value="1"/>
</dbReference>
<gene>
    <name evidence="5" type="ORF">ACFSRY_04255</name>
</gene>
<proteinExistence type="predicted"/>
<dbReference type="Proteomes" id="UP001597544">
    <property type="component" value="Unassembled WGS sequence"/>
</dbReference>
<organism evidence="5 6">
    <name type="scientific">Pontibacter locisalis</name>
    <dbReference type="NCBI Taxonomy" id="1719035"/>
    <lineage>
        <taxon>Bacteria</taxon>
        <taxon>Pseudomonadati</taxon>
        <taxon>Bacteroidota</taxon>
        <taxon>Cytophagia</taxon>
        <taxon>Cytophagales</taxon>
        <taxon>Hymenobacteraceae</taxon>
        <taxon>Pontibacter</taxon>
    </lineage>
</organism>
<dbReference type="GO" id="GO:0032259">
    <property type="term" value="P:methylation"/>
    <property type="evidence" value="ECO:0007669"/>
    <property type="project" value="UniProtKB-KW"/>
</dbReference>
<dbReference type="PANTHER" id="PTHR43464">
    <property type="entry name" value="METHYLTRANSFERASE"/>
    <property type="match status" value="1"/>
</dbReference>
<dbReference type="Pfam" id="PF13649">
    <property type="entry name" value="Methyltransf_25"/>
    <property type="match status" value="1"/>
</dbReference>
<dbReference type="CDD" id="cd02440">
    <property type="entry name" value="AdoMet_MTases"/>
    <property type="match status" value="1"/>
</dbReference>
<dbReference type="InterPro" id="IPR029063">
    <property type="entry name" value="SAM-dependent_MTases_sf"/>
</dbReference>
<feature type="domain" description="Methyltransferase" evidence="4">
    <location>
        <begin position="59"/>
        <end position="152"/>
    </location>
</feature>
<evidence type="ECO:0000313" key="6">
    <source>
        <dbReference type="Proteomes" id="UP001597544"/>
    </source>
</evidence>
<evidence type="ECO:0000256" key="1">
    <source>
        <dbReference type="ARBA" id="ARBA00022603"/>
    </source>
</evidence>
<evidence type="ECO:0000259" key="4">
    <source>
        <dbReference type="Pfam" id="PF13649"/>
    </source>
</evidence>